<accession>A0ABT2LV34</accession>
<evidence type="ECO:0000256" key="6">
    <source>
        <dbReference type="PROSITE-ProRule" id="PRU00169"/>
    </source>
</evidence>
<keyword evidence="4 7" id="KW-0238">DNA-binding</keyword>
<keyword evidence="3" id="KW-0805">Transcription regulation</keyword>
<dbReference type="Proteomes" id="UP001320831">
    <property type="component" value="Unassembled WGS sequence"/>
</dbReference>
<evidence type="ECO:0000256" key="5">
    <source>
        <dbReference type="ARBA" id="ARBA00023163"/>
    </source>
</evidence>
<comment type="caution">
    <text evidence="10">The sequence shown here is derived from an EMBL/GenBank/DDBJ whole genome shotgun (WGS) entry which is preliminary data.</text>
</comment>
<dbReference type="SMART" id="SM00862">
    <property type="entry name" value="Trans_reg_C"/>
    <property type="match status" value="1"/>
</dbReference>
<evidence type="ECO:0000256" key="2">
    <source>
        <dbReference type="ARBA" id="ARBA00023012"/>
    </source>
</evidence>
<feature type="DNA-binding region" description="OmpR/PhoB-type" evidence="7">
    <location>
        <begin position="125"/>
        <end position="221"/>
    </location>
</feature>
<keyword evidence="2" id="KW-0902">Two-component regulatory system</keyword>
<proteinExistence type="predicted"/>
<dbReference type="RefSeq" id="WP_260905388.1">
    <property type="nucleotide sequence ID" value="NZ_JAOCZP010000006.1"/>
</dbReference>
<evidence type="ECO:0000256" key="3">
    <source>
        <dbReference type="ARBA" id="ARBA00023015"/>
    </source>
</evidence>
<feature type="modified residue" description="4-aspartylphosphate" evidence="6">
    <location>
        <position position="52"/>
    </location>
</feature>
<evidence type="ECO:0000259" key="8">
    <source>
        <dbReference type="PROSITE" id="PS50110"/>
    </source>
</evidence>
<evidence type="ECO:0000256" key="7">
    <source>
        <dbReference type="PROSITE-ProRule" id="PRU01091"/>
    </source>
</evidence>
<dbReference type="Gene3D" id="6.10.250.690">
    <property type="match status" value="1"/>
</dbReference>
<dbReference type="PANTHER" id="PTHR48111">
    <property type="entry name" value="REGULATOR OF RPOS"/>
    <property type="match status" value="1"/>
</dbReference>
<dbReference type="Pfam" id="PF00072">
    <property type="entry name" value="Response_reg"/>
    <property type="match status" value="1"/>
</dbReference>
<protein>
    <submittedName>
        <fullName evidence="10">Response regulator transcription factor</fullName>
    </submittedName>
</protein>
<dbReference type="InterPro" id="IPR036388">
    <property type="entry name" value="WH-like_DNA-bd_sf"/>
</dbReference>
<dbReference type="EMBL" id="JAOCZP010000006">
    <property type="protein sequence ID" value="MCT7377044.1"/>
    <property type="molecule type" value="Genomic_DNA"/>
</dbReference>
<keyword evidence="1 6" id="KW-0597">Phosphoprotein</keyword>
<dbReference type="SMART" id="SM00448">
    <property type="entry name" value="REC"/>
    <property type="match status" value="1"/>
</dbReference>
<keyword evidence="11" id="KW-1185">Reference proteome</keyword>
<evidence type="ECO:0000256" key="1">
    <source>
        <dbReference type="ARBA" id="ARBA00022553"/>
    </source>
</evidence>
<dbReference type="PANTHER" id="PTHR48111:SF1">
    <property type="entry name" value="TWO-COMPONENT RESPONSE REGULATOR ORR33"/>
    <property type="match status" value="1"/>
</dbReference>
<evidence type="ECO:0000313" key="10">
    <source>
        <dbReference type="EMBL" id="MCT7377044.1"/>
    </source>
</evidence>
<dbReference type="SUPFAM" id="SSF52172">
    <property type="entry name" value="CheY-like"/>
    <property type="match status" value="1"/>
</dbReference>
<dbReference type="InterPro" id="IPR011006">
    <property type="entry name" value="CheY-like_superfamily"/>
</dbReference>
<dbReference type="InterPro" id="IPR001789">
    <property type="entry name" value="Sig_transdc_resp-reg_receiver"/>
</dbReference>
<keyword evidence="5" id="KW-0804">Transcription</keyword>
<dbReference type="Pfam" id="PF00486">
    <property type="entry name" value="Trans_reg_C"/>
    <property type="match status" value="1"/>
</dbReference>
<dbReference type="CDD" id="cd00383">
    <property type="entry name" value="trans_reg_C"/>
    <property type="match status" value="1"/>
</dbReference>
<feature type="domain" description="OmpR/PhoB-type" evidence="9">
    <location>
        <begin position="125"/>
        <end position="221"/>
    </location>
</feature>
<evidence type="ECO:0000259" key="9">
    <source>
        <dbReference type="PROSITE" id="PS51755"/>
    </source>
</evidence>
<dbReference type="InterPro" id="IPR039420">
    <property type="entry name" value="WalR-like"/>
</dbReference>
<gene>
    <name evidence="10" type="ORF">N5A92_18655</name>
</gene>
<dbReference type="PROSITE" id="PS50110">
    <property type="entry name" value="RESPONSE_REGULATORY"/>
    <property type="match status" value="1"/>
</dbReference>
<dbReference type="PROSITE" id="PS51755">
    <property type="entry name" value="OMPR_PHOB"/>
    <property type="match status" value="1"/>
</dbReference>
<reference evidence="10 11" key="1">
    <citation type="submission" date="2022-09" db="EMBL/GenBank/DDBJ databases">
        <title>Chelativorans salina sp. nov., a novel slightly halophilic bacterium isolated from a saline lake sediment enrichment.</title>
        <authorList>
            <person name="Gao L."/>
            <person name="Fang B.-Z."/>
            <person name="Li W.-J."/>
        </authorList>
    </citation>
    <scope>NUCLEOTIDE SEQUENCE [LARGE SCALE GENOMIC DNA]</scope>
    <source>
        <strain evidence="10 11">EGI FJ00035</strain>
    </source>
</reference>
<dbReference type="InterPro" id="IPR001867">
    <property type="entry name" value="OmpR/PhoB-type_DNA-bd"/>
</dbReference>
<dbReference type="Gene3D" id="1.10.10.10">
    <property type="entry name" value="Winged helix-like DNA-binding domain superfamily/Winged helix DNA-binding domain"/>
    <property type="match status" value="1"/>
</dbReference>
<name>A0ABT2LV34_9HYPH</name>
<sequence length="228" mass="25240">MRVLVVEDTEDVAEAILAHFQRQGHVCDHAASREDAAHFLGLTEPYDLVILDLNLPDGSGLELLKQLRAAKNPVPVLVLTARMHVEDKIDALDFGADDYLVKPFDLRELEARARAVSRRRHGAAEAVVEAGNLRCNFAARAVAVAGREVELTRREFILLEAFMGNLGRVLEKDELYSRLYGLTGEAGLNAVEVYIARLRRKLDGADLEIKTLRGLGYQAMLREGAKAP</sequence>
<dbReference type="Gene3D" id="3.40.50.2300">
    <property type="match status" value="1"/>
</dbReference>
<evidence type="ECO:0000256" key="4">
    <source>
        <dbReference type="ARBA" id="ARBA00023125"/>
    </source>
</evidence>
<organism evidence="10 11">
    <name type="scientific">Chelativorans salis</name>
    <dbReference type="NCBI Taxonomy" id="2978478"/>
    <lineage>
        <taxon>Bacteria</taxon>
        <taxon>Pseudomonadati</taxon>
        <taxon>Pseudomonadota</taxon>
        <taxon>Alphaproteobacteria</taxon>
        <taxon>Hyphomicrobiales</taxon>
        <taxon>Phyllobacteriaceae</taxon>
        <taxon>Chelativorans</taxon>
    </lineage>
</organism>
<evidence type="ECO:0000313" key="11">
    <source>
        <dbReference type="Proteomes" id="UP001320831"/>
    </source>
</evidence>
<feature type="domain" description="Response regulatory" evidence="8">
    <location>
        <begin position="2"/>
        <end position="117"/>
    </location>
</feature>